<keyword evidence="3" id="KW-1185">Reference proteome</keyword>
<reference evidence="2 3" key="1">
    <citation type="submission" date="2019-06" db="EMBL/GenBank/DDBJ databases">
        <title>A chromosomal-level reference genome of Carpinus fangiana (Coryloideae, Betulaceae).</title>
        <authorList>
            <person name="Yang X."/>
            <person name="Wang Z."/>
            <person name="Zhang L."/>
            <person name="Hao G."/>
            <person name="Liu J."/>
            <person name="Yang Y."/>
        </authorList>
    </citation>
    <scope>NUCLEOTIDE SEQUENCE [LARGE SCALE GENOMIC DNA]</scope>
    <source>
        <strain evidence="2">Cfa_2016G</strain>
        <tissue evidence="2">Leaf</tissue>
    </source>
</reference>
<evidence type="ECO:0000313" key="2">
    <source>
        <dbReference type="EMBL" id="KAB8356583.1"/>
    </source>
</evidence>
<dbReference type="EMBL" id="VIBQ01000016">
    <property type="protein sequence ID" value="KAB8356583.1"/>
    <property type="molecule type" value="Genomic_DNA"/>
</dbReference>
<dbReference type="InterPro" id="IPR011009">
    <property type="entry name" value="Kinase-like_dom_sf"/>
</dbReference>
<dbReference type="GO" id="GO:0004672">
    <property type="term" value="F:protein kinase activity"/>
    <property type="evidence" value="ECO:0007669"/>
    <property type="project" value="InterPro"/>
</dbReference>
<dbReference type="PROSITE" id="PS50011">
    <property type="entry name" value="PROTEIN_KINASE_DOM"/>
    <property type="match status" value="1"/>
</dbReference>
<dbReference type="SUPFAM" id="SSF56112">
    <property type="entry name" value="Protein kinase-like (PK-like)"/>
    <property type="match status" value="1"/>
</dbReference>
<dbReference type="Proteomes" id="UP000327013">
    <property type="component" value="Unassembled WGS sequence"/>
</dbReference>
<dbReference type="Pfam" id="PF00069">
    <property type="entry name" value="Pkinase"/>
    <property type="match status" value="1"/>
</dbReference>
<gene>
    <name evidence="2" type="ORF">FH972_024165</name>
</gene>
<comment type="caution">
    <text evidence="2">The sequence shown here is derived from an EMBL/GenBank/DDBJ whole genome shotgun (WGS) entry which is preliminary data.</text>
</comment>
<feature type="domain" description="Protein kinase" evidence="1">
    <location>
        <begin position="140"/>
        <end position="331"/>
    </location>
</feature>
<dbReference type="InterPro" id="IPR000719">
    <property type="entry name" value="Prot_kinase_dom"/>
</dbReference>
<protein>
    <recommendedName>
        <fullName evidence="1">Protein kinase domain-containing protein</fullName>
    </recommendedName>
</protein>
<accession>A0A5N6KX90</accession>
<dbReference type="AlphaFoldDB" id="A0A5N6KX90"/>
<dbReference type="OrthoDB" id="4062651at2759"/>
<dbReference type="GO" id="GO:0005524">
    <property type="term" value="F:ATP binding"/>
    <property type="evidence" value="ECO:0007669"/>
    <property type="project" value="InterPro"/>
</dbReference>
<proteinExistence type="predicted"/>
<dbReference type="Gene3D" id="1.10.510.10">
    <property type="entry name" value="Transferase(Phosphotransferase) domain 1"/>
    <property type="match status" value="1"/>
</dbReference>
<evidence type="ECO:0000259" key="1">
    <source>
        <dbReference type="PROSITE" id="PS50011"/>
    </source>
</evidence>
<name>A0A5N6KX90_9ROSI</name>
<sequence>MDQEVPLYTVIDMGFQDSHASLAIMCRGIRFFVQIDLSNLQGLHAKQFIDFRDHMDEDIDLADAFEDWAVEPCIPHLRQNTSTTSEAKSLTLQEYFAPPTILLELSAFYGSLQANPCAGDEADTNYLSPKVQMSDLTVSDTRLRYLSRIKASELYTTSEADPFDFEFCAFPRAVQRKSSDETVFFKAAVDIGPFNRELDIYLRITESCQPSKLRIPTLLALVEWEDGDSIVGFLTEYVHQASTLRDASCDQTRRARQRWMHQIEESVHVLHSLGVVWGDVKPENILVDAHGDARVIDFGGGFSQDWVNGHLGETQEGDLQGVSRIRQFLGL</sequence>
<organism evidence="2 3">
    <name type="scientific">Carpinus fangiana</name>
    <dbReference type="NCBI Taxonomy" id="176857"/>
    <lineage>
        <taxon>Eukaryota</taxon>
        <taxon>Viridiplantae</taxon>
        <taxon>Streptophyta</taxon>
        <taxon>Embryophyta</taxon>
        <taxon>Tracheophyta</taxon>
        <taxon>Spermatophyta</taxon>
        <taxon>Magnoliopsida</taxon>
        <taxon>eudicotyledons</taxon>
        <taxon>Gunneridae</taxon>
        <taxon>Pentapetalae</taxon>
        <taxon>rosids</taxon>
        <taxon>fabids</taxon>
        <taxon>Fagales</taxon>
        <taxon>Betulaceae</taxon>
        <taxon>Carpinus</taxon>
    </lineage>
</organism>
<evidence type="ECO:0000313" key="3">
    <source>
        <dbReference type="Proteomes" id="UP000327013"/>
    </source>
</evidence>